<dbReference type="EMBL" id="JAIWYP010000008">
    <property type="protein sequence ID" value="KAH3783282.1"/>
    <property type="molecule type" value="Genomic_DNA"/>
</dbReference>
<protein>
    <submittedName>
        <fullName evidence="1">Uncharacterized protein</fullName>
    </submittedName>
</protein>
<evidence type="ECO:0000313" key="1">
    <source>
        <dbReference type="EMBL" id="KAH3783282.1"/>
    </source>
</evidence>
<dbReference type="Proteomes" id="UP000828390">
    <property type="component" value="Unassembled WGS sequence"/>
</dbReference>
<gene>
    <name evidence="1" type="ORF">DPMN_161217</name>
</gene>
<reference evidence="1" key="2">
    <citation type="submission" date="2020-11" db="EMBL/GenBank/DDBJ databases">
        <authorList>
            <person name="McCartney M.A."/>
            <person name="Auch B."/>
            <person name="Kono T."/>
            <person name="Mallez S."/>
            <person name="Becker A."/>
            <person name="Gohl D.M."/>
            <person name="Silverstein K.A.T."/>
            <person name="Koren S."/>
            <person name="Bechman K.B."/>
            <person name="Herman A."/>
            <person name="Abrahante J.E."/>
            <person name="Garbe J."/>
        </authorList>
    </citation>
    <scope>NUCLEOTIDE SEQUENCE</scope>
    <source>
        <strain evidence="1">Duluth1</strain>
        <tissue evidence="1">Whole animal</tissue>
    </source>
</reference>
<keyword evidence="2" id="KW-1185">Reference proteome</keyword>
<comment type="caution">
    <text evidence="1">The sequence shown here is derived from an EMBL/GenBank/DDBJ whole genome shotgun (WGS) entry which is preliminary data.</text>
</comment>
<evidence type="ECO:0000313" key="2">
    <source>
        <dbReference type="Proteomes" id="UP000828390"/>
    </source>
</evidence>
<name>A0A9D4EN29_DREPO</name>
<accession>A0A9D4EN29</accession>
<dbReference type="AlphaFoldDB" id="A0A9D4EN29"/>
<organism evidence="1 2">
    <name type="scientific">Dreissena polymorpha</name>
    <name type="common">Zebra mussel</name>
    <name type="synonym">Mytilus polymorpha</name>
    <dbReference type="NCBI Taxonomy" id="45954"/>
    <lineage>
        <taxon>Eukaryota</taxon>
        <taxon>Metazoa</taxon>
        <taxon>Spiralia</taxon>
        <taxon>Lophotrochozoa</taxon>
        <taxon>Mollusca</taxon>
        <taxon>Bivalvia</taxon>
        <taxon>Autobranchia</taxon>
        <taxon>Heteroconchia</taxon>
        <taxon>Euheterodonta</taxon>
        <taxon>Imparidentia</taxon>
        <taxon>Neoheterodontei</taxon>
        <taxon>Myida</taxon>
        <taxon>Dreissenoidea</taxon>
        <taxon>Dreissenidae</taxon>
        <taxon>Dreissena</taxon>
    </lineage>
</organism>
<sequence>MASCEPEFEKSFPVSTSRQRLFWEQQMSFAKKERQSRDALAPHDHSLVSLPSTKVRNSRGMRWHPMIIRWCLYLRQKSETAYDVFSRNWICKFAINKDII</sequence>
<reference evidence="1" key="1">
    <citation type="journal article" date="2019" name="bioRxiv">
        <title>The Genome of the Zebra Mussel, Dreissena polymorpha: A Resource for Invasive Species Research.</title>
        <authorList>
            <person name="McCartney M.A."/>
            <person name="Auch B."/>
            <person name="Kono T."/>
            <person name="Mallez S."/>
            <person name="Zhang Y."/>
            <person name="Obille A."/>
            <person name="Becker A."/>
            <person name="Abrahante J.E."/>
            <person name="Garbe J."/>
            <person name="Badalamenti J.P."/>
            <person name="Herman A."/>
            <person name="Mangelson H."/>
            <person name="Liachko I."/>
            <person name="Sullivan S."/>
            <person name="Sone E.D."/>
            <person name="Koren S."/>
            <person name="Silverstein K.A.T."/>
            <person name="Beckman K.B."/>
            <person name="Gohl D.M."/>
        </authorList>
    </citation>
    <scope>NUCLEOTIDE SEQUENCE</scope>
    <source>
        <strain evidence="1">Duluth1</strain>
        <tissue evidence="1">Whole animal</tissue>
    </source>
</reference>
<proteinExistence type="predicted"/>